<keyword evidence="5 7" id="KW-1133">Transmembrane helix</keyword>
<evidence type="ECO:0000259" key="8">
    <source>
        <dbReference type="PROSITE" id="PS50928"/>
    </source>
</evidence>
<evidence type="ECO:0000256" key="5">
    <source>
        <dbReference type="ARBA" id="ARBA00022989"/>
    </source>
</evidence>
<keyword evidence="4 7" id="KW-0812">Transmembrane</keyword>
<dbReference type="Gene3D" id="1.10.3720.10">
    <property type="entry name" value="MetI-like"/>
    <property type="match status" value="1"/>
</dbReference>
<keyword evidence="6 7" id="KW-0472">Membrane</keyword>
<dbReference type="Pfam" id="PF00528">
    <property type="entry name" value="BPD_transp_1"/>
    <property type="match status" value="1"/>
</dbReference>
<name>A0ABQ2AXU5_9MICC</name>
<dbReference type="CDD" id="cd06261">
    <property type="entry name" value="TM_PBP2"/>
    <property type="match status" value="1"/>
</dbReference>
<feature type="domain" description="ABC transmembrane type-1" evidence="8">
    <location>
        <begin position="96"/>
        <end position="308"/>
    </location>
</feature>
<evidence type="ECO:0000256" key="3">
    <source>
        <dbReference type="ARBA" id="ARBA00022475"/>
    </source>
</evidence>
<reference evidence="10" key="1">
    <citation type="journal article" date="2019" name="Int. J. Syst. Evol. Microbiol.">
        <title>The Global Catalogue of Microorganisms (GCM) 10K type strain sequencing project: providing services to taxonomists for standard genome sequencing and annotation.</title>
        <authorList>
            <consortium name="The Broad Institute Genomics Platform"/>
            <consortium name="The Broad Institute Genome Sequencing Center for Infectious Disease"/>
            <person name="Wu L."/>
            <person name="Ma J."/>
        </authorList>
    </citation>
    <scope>NUCLEOTIDE SEQUENCE [LARGE SCALE GENOMIC DNA]</scope>
    <source>
        <strain evidence="10">CGMCC 1.12778</strain>
    </source>
</reference>
<organism evidence="9 10">
    <name type="scientific">Arthrobacter liuii</name>
    <dbReference type="NCBI Taxonomy" id="1476996"/>
    <lineage>
        <taxon>Bacteria</taxon>
        <taxon>Bacillati</taxon>
        <taxon>Actinomycetota</taxon>
        <taxon>Actinomycetes</taxon>
        <taxon>Micrococcales</taxon>
        <taxon>Micrococcaceae</taxon>
        <taxon>Arthrobacter</taxon>
    </lineage>
</organism>
<evidence type="ECO:0000256" key="2">
    <source>
        <dbReference type="ARBA" id="ARBA00022448"/>
    </source>
</evidence>
<comment type="subcellular location">
    <subcellularLocation>
        <location evidence="1 7">Cell membrane</location>
        <topology evidence="1 7">Multi-pass membrane protein</topology>
    </subcellularLocation>
</comment>
<sequence length="317" mass="33701">MSLLTRSAAKVAAATPAPGGGPAKQAPTSGYSRQPLTPYLLLLPALAALLLFVYGPALLSLIGSFFVIPLSGGSWKYAGFNNYLKVFADPLIHQAAWNTLVYSLATIIPSIVLGLLLALLMEKMGRGSWLAKTALILPMTANMVAMAVVFKWIFAFQGGFANQLLGIAGLAPVNWLDEADTSLFTVILLGLWRATSLCMLLFMAGLTTIPSSIHEATAVEGIRGFTKLRTVILPMLRPTVVFVTVLSITGAVQVFEIVNVMTKGGPVGSSETAMTAAHKVGFEYFRIGEASAISFILIALLLAVGVIGRQRRTKETS</sequence>
<dbReference type="EMBL" id="BMFW01000021">
    <property type="protein sequence ID" value="GGH99349.1"/>
    <property type="molecule type" value="Genomic_DNA"/>
</dbReference>
<evidence type="ECO:0000313" key="9">
    <source>
        <dbReference type="EMBL" id="GGH99349.1"/>
    </source>
</evidence>
<dbReference type="InterPro" id="IPR035906">
    <property type="entry name" value="MetI-like_sf"/>
</dbReference>
<comment type="caution">
    <text evidence="9">The sequence shown here is derived from an EMBL/GenBank/DDBJ whole genome shotgun (WGS) entry which is preliminary data.</text>
</comment>
<proteinExistence type="inferred from homology"/>
<feature type="transmembrane region" description="Helical" evidence="7">
    <location>
        <begin position="133"/>
        <end position="154"/>
    </location>
</feature>
<dbReference type="PANTHER" id="PTHR30193:SF37">
    <property type="entry name" value="INNER MEMBRANE ABC TRANSPORTER PERMEASE PROTEIN YCJO"/>
    <property type="match status" value="1"/>
</dbReference>
<dbReference type="InterPro" id="IPR051393">
    <property type="entry name" value="ABC_transporter_permease"/>
</dbReference>
<feature type="transmembrane region" description="Helical" evidence="7">
    <location>
        <begin position="183"/>
        <end position="209"/>
    </location>
</feature>
<feature type="transmembrane region" description="Helical" evidence="7">
    <location>
        <begin position="290"/>
        <end position="308"/>
    </location>
</feature>
<dbReference type="InterPro" id="IPR000515">
    <property type="entry name" value="MetI-like"/>
</dbReference>
<feature type="transmembrane region" description="Helical" evidence="7">
    <location>
        <begin position="100"/>
        <end position="121"/>
    </location>
</feature>
<evidence type="ECO:0000256" key="7">
    <source>
        <dbReference type="RuleBase" id="RU363032"/>
    </source>
</evidence>
<comment type="similarity">
    <text evidence="7">Belongs to the binding-protein-dependent transport system permease family.</text>
</comment>
<evidence type="ECO:0000256" key="1">
    <source>
        <dbReference type="ARBA" id="ARBA00004651"/>
    </source>
</evidence>
<accession>A0ABQ2AXU5</accession>
<evidence type="ECO:0000256" key="6">
    <source>
        <dbReference type="ARBA" id="ARBA00023136"/>
    </source>
</evidence>
<dbReference type="RefSeq" id="WP_188572745.1">
    <property type="nucleotide sequence ID" value="NZ_BMFW01000021.1"/>
</dbReference>
<feature type="transmembrane region" description="Helical" evidence="7">
    <location>
        <begin position="230"/>
        <end position="255"/>
    </location>
</feature>
<feature type="transmembrane region" description="Helical" evidence="7">
    <location>
        <begin position="39"/>
        <end position="68"/>
    </location>
</feature>
<dbReference type="SUPFAM" id="SSF161098">
    <property type="entry name" value="MetI-like"/>
    <property type="match status" value="1"/>
</dbReference>
<keyword evidence="3" id="KW-1003">Cell membrane</keyword>
<gene>
    <name evidence="9" type="primary">ugpA</name>
    <name evidence="9" type="ORF">GCM10007170_33980</name>
</gene>
<protein>
    <submittedName>
        <fullName evidence="9">Glycerol-3-phosphate ABC transporter permease</fullName>
    </submittedName>
</protein>
<dbReference type="PROSITE" id="PS50928">
    <property type="entry name" value="ABC_TM1"/>
    <property type="match status" value="1"/>
</dbReference>
<dbReference type="Proteomes" id="UP000643279">
    <property type="component" value="Unassembled WGS sequence"/>
</dbReference>
<dbReference type="PANTHER" id="PTHR30193">
    <property type="entry name" value="ABC TRANSPORTER PERMEASE PROTEIN"/>
    <property type="match status" value="1"/>
</dbReference>
<evidence type="ECO:0000313" key="10">
    <source>
        <dbReference type="Proteomes" id="UP000643279"/>
    </source>
</evidence>
<keyword evidence="2 7" id="KW-0813">Transport</keyword>
<evidence type="ECO:0000256" key="4">
    <source>
        <dbReference type="ARBA" id="ARBA00022692"/>
    </source>
</evidence>
<keyword evidence="10" id="KW-1185">Reference proteome</keyword>